<dbReference type="RefSeq" id="WP_005323190.1">
    <property type="nucleotide sequence ID" value="NZ_CP068156.1"/>
</dbReference>
<dbReference type="Gene3D" id="3.90.79.10">
    <property type="entry name" value="Nucleoside Triphosphate Pyrophosphohydrolase"/>
    <property type="match status" value="1"/>
</dbReference>
<accession>A0A7Z0CWS4</accession>
<gene>
    <name evidence="4" type="ORF">JDP02_08560</name>
</gene>
<organism evidence="4 5">
    <name type="scientific">Corynebacterium tuberculostearicum</name>
    <dbReference type="NCBI Taxonomy" id="38304"/>
    <lineage>
        <taxon>Bacteria</taxon>
        <taxon>Bacillati</taxon>
        <taxon>Actinomycetota</taxon>
        <taxon>Actinomycetes</taxon>
        <taxon>Mycobacteriales</taxon>
        <taxon>Corynebacteriaceae</taxon>
        <taxon>Corynebacterium</taxon>
    </lineage>
</organism>
<dbReference type="PRINTS" id="PR00502">
    <property type="entry name" value="NUDIXFAMILY"/>
</dbReference>
<evidence type="ECO:0000256" key="1">
    <source>
        <dbReference type="ARBA" id="ARBA00005582"/>
    </source>
</evidence>
<proteinExistence type="inferred from homology"/>
<dbReference type="AlphaFoldDB" id="A0A7Z0CWS4"/>
<dbReference type="InterPro" id="IPR000086">
    <property type="entry name" value="NUDIX_hydrolase_dom"/>
</dbReference>
<dbReference type="Proteomes" id="UP000603369">
    <property type="component" value="Unassembled WGS sequence"/>
</dbReference>
<dbReference type="InterPro" id="IPR020476">
    <property type="entry name" value="Nudix_hydrolase"/>
</dbReference>
<sequence length="127" mass="13712">MIEVAAVVFRNSLGHVLTVRKESSTKFQLPGGKLEAGETPAQAAAREVAEEIGVEVRLPELSPLGTFDAPAANEPGETVRGRIFTYPRPVLARAAAEIAEIAWVDPTNPDRELAHLLRDEVFPALES</sequence>
<evidence type="ECO:0000313" key="4">
    <source>
        <dbReference type="EMBL" id="MBK3428558.1"/>
    </source>
</evidence>
<dbReference type="SUPFAM" id="SSF55811">
    <property type="entry name" value="Nudix"/>
    <property type="match status" value="1"/>
</dbReference>
<comment type="caution">
    <text evidence="4">The sequence shown here is derived from an EMBL/GenBank/DDBJ whole genome shotgun (WGS) entry which is preliminary data.</text>
</comment>
<comment type="similarity">
    <text evidence="1 3">Belongs to the Nudix hydrolase family.</text>
</comment>
<name>A0A7Z0CWS4_9CORY</name>
<dbReference type="GO" id="GO:0016787">
    <property type="term" value="F:hydrolase activity"/>
    <property type="evidence" value="ECO:0007669"/>
    <property type="project" value="UniProtKB-KW"/>
</dbReference>
<dbReference type="InterPro" id="IPR020084">
    <property type="entry name" value="NUDIX_hydrolase_CS"/>
</dbReference>
<evidence type="ECO:0000256" key="3">
    <source>
        <dbReference type="RuleBase" id="RU003476"/>
    </source>
</evidence>
<dbReference type="PANTHER" id="PTHR43736">
    <property type="entry name" value="ADP-RIBOSE PYROPHOSPHATASE"/>
    <property type="match status" value="1"/>
</dbReference>
<dbReference type="InterPro" id="IPR015797">
    <property type="entry name" value="NUDIX_hydrolase-like_dom_sf"/>
</dbReference>
<evidence type="ECO:0000313" key="5">
    <source>
        <dbReference type="Proteomes" id="UP000603369"/>
    </source>
</evidence>
<keyword evidence="5" id="KW-1185">Reference proteome</keyword>
<dbReference type="GeneID" id="78321310"/>
<dbReference type="PANTHER" id="PTHR43736:SF1">
    <property type="entry name" value="DIHYDRONEOPTERIN TRIPHOSPHATE DIPHOSPHATASE"/>
    <property type="match status" value="1"/>
</dbReference>
<evidence type="ECO:0000256" key="2">
    <source>
        <dbReference type="ARBA" id="ARBA00022801"/>
    </source>
</evidence>
<reference evidence="4 5" key="1">
    <citation type="submission" date="2020-12" db="EMBL/GenBank/DDBJ databases">
        <title>Draft genome sequence of the commensal strain Corynebacterium tuberculostearicum MFP09/CIP 102622 isolated from human skin.</title>
        <authorList>
            <person name="Boukerb A.M."/>
            <person name="Janvier X."/>
            <person name="Feuilloley M.G.J."/>
            <person name="Groboillot A."/>
        </authorList>
    </citation>
    <scope>NUCLEOTIDE SEQUENCE [LARGE SCALE GENOMIC DNA]</scope>
    <source>
        <strain evidence="4 5">CIP 102622</strain>
    </source>
</reference>
<dbReference type="Pfam" id="PF00293">
    <property type="entry name" value="NUDIX"/>
    <property type="match status" value="1"/>
</dbReference>
<keyword evidence="2 3" id="KW-0378">Hydrolase</keyword>
<dbReference type="PROSITE" id="PS00893">
    <property type="entry name" value="NUDIX_BOX"/>
    <property type="match status" value="1"/>
</dbReference>
<dbReference type="EMBL" id="JAEHFL010000012">
    <property type="protein sequence ID" value="MBK3428558.1"/>
    <property type="molecule type" value="Genomic_DNA"/>
</dbReference>
<protein>
    <submittedName>
        <fullName evidence="4">NUDIX domain-containing protein</fullName>
    </submittedName>
</protein>
<dbReference type="CDD" id="cd04690">
    <property type="entry name" value="NUDIX_Hydrolase"/>
    <property type="match status" value="1"/>
</dbReference>
<dbReference type="PROSITE" id="PS51462">
    <property type="entry name" value="NUDIX"/>
    <property type="match status" value="1"/>
</dbReference>